<evidence type="ECO:0000313" key="14">
    <source>
        <dbReference type="Proteomes" id="UP000321947"/>
    </source>
</evidence>
<dbReference type="EMBL" id="SSTE01000699">
    <property type="protein sequence ID" value="KAA0067079.1"/>
    <property type="molecule type" value="Genomic_DNA"/>
</dbReference>
<gene>
    <name evidence="12" type="ORF">E5676_scaffold14G00960</name>
    <name evidence="11" type="ORF">E6C27_scaffold38G001310</name>
</gene>
<keyword evidence="3" id="KW-1003">Cell membrane</keyword>
<evidence type="ECO:0000313" key="11">
    <source>
        <dbReference type="EMBL" id="KAA0067079.1"/>
    </source>
</evidence>
<dbReference type="InterPro" id="IPR055282">
    <property type="entry name" value="PPI1-4"/>
</dbReference>
<keyword evidence="7 10" id="KW-0175">Coiled coil</keyword>
<dbReference type="GO" id="GO:0005789">
    <property type="term" value="C:endoplasmic reticulum membrane"/>
    <property type="evidence" value="ECO:0007669"/>
    <property type="project" value="UniProtKB-SubCell"/>
</dbReference>
<reference evidence="13 14" key="1">
    <citation type="submission" date="2019-08" db="EMBL/GenBank/DDBJ databases">
        <title>Draft genome sequences of two oriental melons (Cucumis melo L. var makuwa).</title>
        <authorList>
            <person name="Kwon S.-Y."/>
        </authorList>
    </citation>
    <scope>NUCLEOTIDE SEQUENCE [LARGE SCALE GENOMIC DNA]</scope>
    <source>
        <strain evidence="14">cv. Chang Bougi</strain>
        <strain evidence="13">cv. SW 3</strain>
        <tissue evidence="12">Leaf</tissue>
    </source>
</reference>
<evidence type="ECO:0000256" key="5">
    <source>
        <dbReference type="ARBA" id="ARBA00022824"/>
    </source>
</evidence>
<sequence>MKALRDDNGQFKSIVDEKIKEIEPLNQALGKLRNANNAGRNGGLCSSKEELNAVGQGRKLLLNAAMRAKLQDSMVQKEALQDQVKIIGGDLDGVRKEQQAIRAKIKQLDDALKEIDNEIKTLQDELASVTEKRGRAHESIQQLRKNRDEGVCWIT</sequence>
<dbReference type="STRING" id="1194695.A0A5D3DRR5"/>
<evidence type="ECO:0000256" key="8">
    <source>
        <dbReference type="ARBA" id="ARBA00023136"/>
    </source>
</evidence>
<evidence type="ECO:0000256" key="1">
    <source>
        <dbReference type="ARBA" id="ARBA00004162"/>
    </source>
</evidence>
<dbReference type="Proteomes" id="UP000321393">
    <property type="component" value="Unassembled WGS sequence"/>
</dbReference>
<dbReference type="EMBL" id="SSTD01003480">
    <property type="protein sequence ID" value="TYK26316.1"/>
    <property type="molecule type" value="Genomic_DNA"/>
</dbReference>
<protein>
    <submittedName>
        <fullName evidence="12">Proton pump-interactor 1</fullName>
    </submittedName>
</protein>
<proteinExistence type="inferred from homology"/>
<keyword evidence="4" id="KW-0812">Transmembrane</keyword>
<evidence type="ECO:0000313" key="12">
    <source>
        <dbReference type="EMBL" id="TYK26316.1"/>
    </source>
</evidence>
<evidence type="ECO:0000256" key="10">
    <source>
        <dbReference type="SAM" id="Coils"/>
    </source>
</evidence>
<accession>A0A5D3DRR5</accession>
<organism evidence="12 14">
    <name type="scientific">Cucumis melo var. makuwa</name>
    <name type="common">Oriental melon</name>
    <dbReference type="NCBI Taxonomy" id="1194695"/>
    <lineage>
        <taxon>Eukaryota</taxon>
        <taxon>Viridiplantae</taxon>
        <taxon>Streptophyta</taxon>
        <taxon>Embryophyta</taxon>
        <taxon>Tracheophyta</taxon>
        <taxon>Spermatophyta</taxon>
        <taxon>Magnoliopsida</taxon>
        <taxon>eudicotyledons</taxon>
        <taxon>Gunneridae</taxon>
        <taxon>Pentapetalae</taxon>
        <taxon>rosids</taxon>
        <taxon>fabids</taxon>
        <taxon>Cucurbitales</taxon>
        <taxon>Cucurbitaceae</taxon>
        <taxon>Benincaseae</taxon>
        <taxon>Cucumis</taxon>
    </lineage>
</organism>
<evidence type="ECO:0000256" key="2">
    <source>
        <dbReference type="ARBA" id="ARBA00004389"/>
    </source>
</evidence>
<keyword evidence="8" id="KW-0472">Membrane</keyword>
<dbReference type="AlphaFoldDB" id="A0A5D3DRR5"/>
<dbReference type="PANTHER" id="PTHR32219">
    <property type="entry name" value="RNA-BINDING PROTEIN YLMH-RELATED"/>
    <property type="match status" value="1"/>
</dbReference>
<evidence type="ECO:0000256" key="3">
    <source>
        <dbReference type="ARBA" id="ARBA00022475"/>
    </source>
</evidence>
<evidence type="ECO:0000256" key="6">
    <source>
        <dbReference type="ARBA" id="ARBA00022989"/>
    </source>
</evidence>
<name>A0A5D3DRR5_CUCMM</name>
<dbReference type="Proteomes" id="UP000321947">
    <property type="component" value="Unassembled WGS sequence"/>
</dbReference>
<comment type="similarity">
    <text evidence="9">Belongs to the plant Proton pump-interactor protein family.</text>
</comment>
<evidence type="ECO:0000313" key="13">
    <source>
        <dbReference type="Proteomes" id="UP000321393"/>
    </source>
</evidence>
<dbReference type="GO" id="GO:0005886">
    <property type="term" value="C:plasma membrane"/>
    <property type="evidence" value="ECO:0007669"/>
    <property type="project" value="UniProtKB-SubCell"/>
</dbReference>
<comment type="subcellular location">
    <subcellularLocation>
        <location evidence="1">Cell membrane</location>
        <topology evidence="1">Single-pass membrane protein</topology>
    </subcellularLocation>
    <subcellularLocation>
        <location evidence="2">Endoplasmic reticulum membrane</location>
        <topology evidence="2">Single-pass membrane protein</topology>
    </subcellularLocation>
</comment>
<dbReference type="SUPFAM" id="SSF57997">
    <property type="entry name" value="Tropomyosin"/>
    <property type="match status" value="1"/>
</dbReference>
<evidence type="ECO:0000256" key="7">
    <source>
        <dbReference type="ARBA" id="ARBA00023054"/>
    </source>
</evidence>
<keyword evidence="5" id="KW-0256">Endoplasmic reticulum</keyword>
<evidence type="ECO:0000256" key="9">
    <source>
        <dbReference type="ARBA" id="ARBA00038080"/>
    </source>
</evidence>
<keyword evidence="6" id="KW-1133">Transmembrane helix</keyword>
<dbReference type="PANTHER" id="PTHR32219:SF2">
    <property type="entry name" value="PROTON PUMP-INTERACTOR 1"/>
    <property type="match status" value="1"/>
</dbReference>
<comment type="caution">
    <text evidence="12">The sequence shown here is derived from an EMBL/GenBank/DDBJ whole genome shotgun (WGS) entry which is preliminary data.</text>
</comment>
<feature type="coiled-coil region" evidence="10">
    <location>
        <begin position="63"/>
        <end position="132"/>
    </location>
</feature>
<dbReference type="OrthoDB" id="2195113at2759"/>
<evidence type="ECO:0000256" key="4">
    <source>
        <dbReference type="ARBA" id="ARBA00022692"/>
    </source>
</evidence>